<dbReference type="AlphaFoldDB" id="A0A6J6J577"/>
<protein>
    <submittedName>
        <fullName evidence="2">Unannotated protein</fullName>
    </submittedName>
</protein>
<name>A0A6J6J577_9ZZZZ</name>
<keyword evidence="1" id="KW-0472">Membrane</keyword>
<evidence type="ECO:0000256" key="1">
    <source>
        <dbReference type="SAM" id="Phobius"/>
    </source>
</evidence>
<evidence type="ECO:0000313" key="2">
    <source>
        <dbReference type="EMBL" id="CAB4631966.1"/>
    </source>
</evidence>
<organism evidence="2">
    <name type="scientific">freshwater metagenome</name>
    <dbReference type="NCBI Taxonomy" id="449393"/>
    <lineage>
        <taxon>unclassified sequences</taxon>
        <taxon>metagenomes</taxon>
        <taxon>ecological metagenomes</taxon>
    </lineage>
</organism>
<accession>A0A6J6J577</accession>
<feature type="transmembrane region" description="Helical" evidence="1">
    <location>
        <begin position="7"/>
        <end position="28"/>
    </location>
</feature>
<dbReference type="EMBL" id="CAEZVN010000043">
    <property type="protein sequence ID" value="CAB4631966.1"/>
    <property type="molecule type" value="Genomic_DNA"/>
</dbReference>
<feature type="transmembrane region" description="Helical" evidence="1">
    <location>
        <begin position="64"/>
        <end position="79"/>
    </location>
</feature>
<reference evidence="2" key="1">
    <citation type="submission" date="2020-05" db="EMBL/GenBank/DDBJ databases">
        <authorList>
            <person name="Chiriac C."/>
            <person name="Salcher M."/>
            <person name="Ghai R."/>
            <person name="Kavagutti S V."/>
        </authorList>
    </citation>
    <scope>NUCLEOTIDE SEQUENCE</scope>
</reference>
<keyword evidence="1" id="KW-0812">Transmembrane</keyword>
<feature type="transmembrane region" description="Helical" evidence="1">
    <location>
        <begin position="34"/>
        <end position="52"/>
    </location>
</feature>
<keyword evidence="1" id="KW-1133">Transmembrane helix</keyword>
<feature type="transmembrane region" description="Helical" evidence="1">
    <location>
        <begin position="91"/>
        <end position="108"/>
    </location>
</feature>
<gene>
    <name evidence="2" type="ORF">UFOPK2001_00581</name>
</gene>
<proteinExistence type="predicted"/>
<feature type="transmembrane region" description="Helical" evidence="1">
    <location>
        <begin position="115"/>
        <end position="136"/>
    </location>
</feature>
<sequence>MLKVPTWILSLFGLLFGLYHAVLGVIWISDNDRPELVVLALIAYLAVLAATLNIRKTREMSHRLAWVNIAVCALIPIAIQSQLDPSHLGDYATWYVLGVGTILATTAVRGRRAEAWIGLAILIIEIAIWGGVASLASTGLPGVLSLMVTGHAVSLGVSRAVKNAQELNRKAALTAIETASIEAAGQVRSNLLEKTLRTALPALNLIAALGGNLDADQKREALLMEAGLRDEIRGESLLNDEVRLAIKEARTRGVEVLVLDEGGLQDLPSQQVDDLLARVARSIKLVESGRLTIRSPKGEDWKITVVAVRPGAPAPDIWLKLS</sequence>